<feature type="non-terminal residue" evidence="3">
    <location>
        <position position="1"/>
    </location>
</feature>
<feature type="domain" description="Cyclic nucleotide-binding" evidence="1">
    <location>
        <begin position="124"/>
        <end position="169"/>
    </location>
</feature>
<dbReference type="Proteomes" id="UP000682733">
    <property type="component" value="Unassembled WGS sequence"/>
</dbReference>
<accession>A0A8S2W410</accession>
<dbReference type="InterPro" id="IPR018490">
    <property type="entry name" value="cNMP-bd_dom_sf"/>
</dbReference>
<dbReference type="PANTHER" id="PTHR23011">
    <property type="entry name" value="CYCLIC NUCLEOTIDE-BINDING DOMAIN CONTAINING PROTEIN"/>
    <property type="match status" value="1"/>
</dbReference>
<evidence type="ECO:0000259" key="1">
    <source>
        <dbReference type="PROSITE" id="PS50042"/>
    </source>
</evidence>
<dbReference type="EMBL" id="CAJNOK010054079">
    <property type="protein sequence ID" value="CAF1614474.1"/>
    <property type="molecule type" value="Genomic_DNA"/>
</dbReference>
<dbReference type="EMBL" id="CAJOBA010078538">
    <property type="protein sequence ID" value="CAF4430123.1"/>
    <property type="molecule type" value="Genomic_DNA"/>
</dbReference>
<dbReference type="PANTHER" id="PTHR23011:SF28">
    <property type="entry name" value="CYCLIC NUCLEOTIDE-BINDING DOMAIN CONTAINING PROTEIN"/>
    <property type="match status" value="1"/>
</dbReference>
<dbReference type="SUPFAM" id="SSF51206">
    <property type="entry name" value="cAMP-binding domain-like"/>
    <property type="match status" value="1"/>
</dbReference>
<dbReference type="InterPro" id="IPR014710">
    <property type="entry name" value="RmlC-like_jellyroll"/>
</dbReference>
<reference evidence="3" key="1">
    <citation type="submission" date="2021-02" db="EMBL/GenBank/DDBJ databases">
        <authorList>
            <person name="Nowell W R."/>
        </authorList>
    </citation>
    <scope>NUCLEOTIDE SEQUENCE</scope>
</reference>
<dbReference type="AlphaFoldDB" id="A0A8S2W410"/>
<gene>
    <name evidence="2" type="ORF">OVA965_LOCUS42834</name>
    <name evidence="3" type="ORF">TMI583_LOCUS44863</name>
</gene>
<name>A0A8S2W410_9BILA</name>
<organism evidence="3 4">
    <name type="scientific">Didymodactylos carnosus</name>
    <dbReference type="NCBI Taxonomy" id="1234261"/>
    <lineage>
        <taxon>Eukaryota</taxon>
        <taxon>Metazoa</taxon>
        <taxon>Spiralia</taxon>
        <taxon>Gnathifera</taxon>
        <taxon>Rotifera</taxon>
        <taxon>Eurotatoria</taxon>
        <taxon>Bdelloidea</taxon>
        <taxon>Philodinida</taxon>
        <taxon>Philodinidae</taxon>
        <taxon>Didymodactylos</taxon>
    </lineage>
</organism>
<dbReference type="Gene3D" id="2.60.120.10">
    <property type="entry name" value="Jelly Rolls"/>
    <property type="match status" value="1"/>
</dbReference>
<comment type="caution">
    <text evidence="3">The sequence shown here is derived from an EMBL/GenBank/DDBJ whole genome shotgun (WGS) entry which is preliminary data.</text>
</comment>
<evidence type="ECO:0000313" key="4">
    <source>
        <dbReference type="Proteomes" id="UP000682733"/>
    </source>
</evidence>
<sequence>MSRNTTRENTPSLRSTPVKGSYFRSKTNNIGKEFSYQKLRRFFKSIRYAIRLCLMVKKNAIESRQVKEQLFMNKEILFDLSQYRRPVEETIGRNVRKILKSYASLRTDEDVRMVVLSLGQTVSSFTEFPLARQYSIARVARLEEFDAGRVIIREGHRAEKFYLIVDGIT</sequence>
<protein>
    <recommendedName>
        <fullName evidence="1">Cyclic nucleotide-binding domain-containing protein</fullName>
    </recommendedName>
</protein>
<evidence type="ECO:0000313" key="2">
    <source>
        <dbReference type="EMBL" id="CAF1614474.1"/>
    </source>
</evidence>
<dbReference type="PROSITE" id="PS50042">
    <property type="entry name" value="CNMP_BINDING_3"/>
    <property type="match status" value="1"/>
</dbReference>
<dbReference type="Proteomes" id="UP000677228">
    <property type="component" value="Unassembled WGS sequence"/>
</dbReference>
<dbReference type="InterPro" id="IPR000595">
    <property type="entry name" value="cNMP-bd_dom"/>
</dbReference>
<evidence type="ECO:0000313" key="3">
    <source>
        <dbReference type="EMBL" id="CAF4430123.1"/>
    </source>
</evidence>
<proteinExistence type="predicted"/>